<sequence length="514" mass="58166">MASPVQVKPEPGGDVFCVNTDSEDEDIDIDKLQPLAPKFASLSKFPVGCKVWYDLRCSAKTNHLQAKSACVEEVYIHFENGRRVYKMKSEAAYEHGMCLYEDQLVYAISCPVRVTKLGTDETMDGVVVYLRREKGSDGRRQIIYAVQYSAENCMTIESGVAADRIKYRAEDCGVGDDGKDREESNISIDKQKQTICMQEGDTDKELREAEEDLSHTSSVESFAQVEGNDNNNCNQRHPLDTNSSESKPPSPLQRKRSAGSESNVTHRPIKVAKRDIRSEVKKDASKGKADNTTENTAAVRILTIPSWWKNQWGPENRRQLHFHLIGKAKSIKSSTNCLIRISGHDANERMRITIECLNRDSQSKLNSLRHANRVIEKALVEYLADESSEKRLLYDLAVTAVDSCQLIIQRDSTSGLLQKEILGCRGAPKEWWRLFELPCVRDKHPHDLSFFEELKVPKGSDCKIEVFKRSLKVPLASPYVLVSGTKQLDVKNAAMMVADAVRRHQRFCHCRPKW</sequence>
<proteinExistence type="predicted"/>
<evidence type="ECO:0000256" key="1">
    <source>
        <dbReference type="SAM" id="MobiDB-lite"/>
    </source>
</evidence>
<dbReference type="AlphaFoldDB" id="A0AAD8Y6F2"/>
<reference evidence="2" key="1">
    <citation type="submission" date="2023-06" db="EMBL/GenBank/DDBJ databases">
        <title>Survivors Of The Sea: Transcriptome response of Skeletonema marinoi to long-term dormancy.</title>
        <authorList>
            <person name="Pinder M.I.M."/>
            <person name="Kourtchenko O."/>
            <person name="Robertson E.K."/>
            <person name="Larsson T."/>
            <person name="Maumus F."/>
            <person name="Osuna-Cruz C.M."/>
            <person name="Vancaester E."/>
            <person name="Stenow R."/>
            <person name="Vandepoele K."/>
            <person name="Ploug H."/>
            <person name="Bruchert V."/>
            <person name="Godhe A."/>
            <person name="Topel M."/>
        </authorList>
    </citation>
    <scope>NUCLEOTIDE SEQUENCE</scope>
    <source>
        <strain evidence="2">R05AC</strain>
    </source>
</reference>
<name>A0AAD8Y6F2_9STRA</name>
<feature type="compositionally biased region" description="Basic and acidic residues" evidence="1">
    <location>
        <begin position="272"/>
        <end position="291"/>
    </location>
</feature>
<gene>
    <name evidence="2" type="ORF">QTG54_009322</name>
</gene>
<feature type="region of interest" description="Disordered" evidence="1">
    <location>
        <begin position="172"/>
        <end position="193"/>
    </location>
</feature>
<accession>A0AAD8Y6F2</accession>
<feature type="compositionally biased region" description="Basic and acidic residues" evidence="1">
    <location>
        <begin position="172"/>
        <end position="192"/>
    </location>
</feature>
<dbReference type="Proteomes" id="UP001224775">
    <property type="component" value="Unassembled WGS sequence"/>
</dbReference>
<evidence type="ECO:0000313" key="3">
    <source>
        <dbReference type="Proteomes" id="UP001224775"/>
    </source>
</evidence>
<comment type="caution">
    <text evidence="2">The sequence shown here is derived from an EMBL/GenBank/DDBJ whole genome shotgun (WGS) entry which is preliminary data.</text>
</comment>
<feature type="compositionally biased region" description="Polar residues" evidence="1">
    <location>
        <begin position="215"/>
        <end position="247"/>
    </location>
</feature>
<organism evidence="2 3">
    <name type="scientific">Skeletonema marinoi</name>
    <dbReference type="NCBI Taxonomy" id="267567"/>
    <lineage>
        <taxon>Eukaryota</taxon>
        <taxon>Sar</taxon>
        <taxon>Stramenopiles</taxon>
        <taxon>Ochrophyta</taxon>
        <taxon>Bacillariophyta</taxon>
        <taxon>Coscinodiscophyceae</taxon>
        <taxon>Thalassiosirophycidae</taxon>
        <taxon>Thalassiosirales</taxon>
        <taxon>Skeletonemataceae</taxon>
        <taxon>Skeletonema</taxon>
        <taxon>Skeletonema marinoi-dohrnii complex</taxon>
    </lineage>
</organism>
<protein>
    <submittedName>
        <fullName evidence="2">Uncharacterized protein</fullName>
    </submittedName>
</protein>
<feature type="region of interest" description="Disordered" evidence="1">
    <location>
        <begin position="205"/>
        <end position="292"/>
    </location>
</feature>
<keyword evidence="3" id="KW-1185">Reference proteome</keyword>
<dbReference type="EMBL" id="JATAAI010000016">
    <property type="protein sequence ID" value="KAK1740372.1"/>
    <property type="molecule type" value="Genomic_DNA"/>
</dbReference>
<evidence type="ECO:0000313" key="2">
    <source>
        <dbReference type="EMBL" id="KAK1740372.1"/>
    </source>
</evidence>